<proteinExistence type="predicted"/>
<dbReference type="Proteomes" id="UP000243579">
    <property type="component" value="Unassembled WGS sequence"/>
</dbReference>
<evidence type="ECO:0000313" key="2">
    <source>
        <dbReference type="Proteomes" id="UP000243579"/>
    </source>
</evidence>
<gene>
    <name evidence="1" type="ORF">ACHHYP_07332</name>
</gene>
<accession>A0A1V9YR30</accession>
<keyword evidence="2" id="KW-1185">Reference proteome</keyword>
<organism evidence="1 2">
    <name type="scientific">Achlya hypogyna</name>
    <name type="common">Oomycete</name>
    <name type="synonym">Protoachlya hypogyna</name>
    <dbReference type="NCBI Taxonomy" id="1202772"/>
    <lineage>
        <taxon>Eukaryota</taxon>
        <taxon>Sar</taxon>
        <taxon>Stramenopiles</taxon>
        <taxon>Oomycota</taxon>
        <taxon>Saprolegniomycetes</taxon>
        <taxon>Saprolegniales</taxon>
        <taxon>Achlyaceae</taxon>
        <taxon>Achlya</taxon>
    </lineage>
</organism>
<sequence length="70" mass="8100">MLKRAHRRWTPAEDYFLRQLVDCFLAGILEEDASGLTLRQYIARELCCDPMRVSKRLSGSRNAMHFLATA</sequence>
<comment type="caution">
    <text evidence="1">The sequence shown here is derived from an EMBL/GenBank/DDBJ whole genome shotgun (WGS) entry which is preliminary data.</text>
</comment>
<dbReference type="OrthoDB" id="206107at2759"/>
<reference evidence="1 2" key="1">
    <citation type="journal article" date="2014" name="Genome Biol. Evol.">
        <title>The secreted proteins of Achlya hypogyna and Thraustotheca clavata identify the ancestral oomycete secretome and reveal gene acquisitions by horizontal gene transfer.</title>
        <authorList>
            <person name="Misner I."/>
            <person name="Blouin N."/>
            <person name="Leonard G."/>
            <person name="Richards T.A."/>
            <person name="Lane C.E."/>
        </authorList>
    </citation>
    <scope>NUCLEOTIDE SEQUENCE [LARGE SCALE GENOMIC DNA]</scope>
    <source>
        <strain evidence="1 2">ATCC 48635</strain>
    </source>
</reference>
<dbReference type="PANTHER" id="PTHR35213">
    <property type="entry name" value="RING-TYPE DOMAIN-CONTAINING PROTEIN-RELATED"/>
    <property type="match status" value="1"/>
</dbReference>
<dbReference type="EMBL" id="JNBR01001407">
    <property type="protein sequence ID" value="OQR88141.1"/>
    <property type="molecule type" value="Genomic_DNA"/>
</dbReference>
<dbReference type="AlphaFoldDB" id="A0A1V9YR30"/>
<name>A0A1V9YR30_ACHHY</name>
<dbReference type="PANTHER" id="PTHR35213:SF3">
    <property type="entry name" value="MYB-LIKE DOMAIN-CONTAINING PROTEIN"/>
    <property type="match status" value="1"/>
</dbReference>
<evidence type="ECO:0000313" key="1">
    <source>
        <dbReference type="EMBL" id="OQR88141.1"/>
    </source>
</evidence>
<protein>
    <submittedName>
        <fullName evidence="1">Uncharacterized protein</fullName>
    </submittedName>
</protein>